<accession>F3C9V3</accession>
<name>F3C9V3_PSESG</name>
<reference evidence="1 2" key="1">
    <citation type="journal article" date="2011" name="PLoS Pathog.">
        <title>Dynamic evolution of pathogenicity revealed by sequencing and comparative genomics of 19 Pseudomonas syringae isolates.</title>
        <authorList>
            <person name="Baltrus D.A."/>
            <person name="Nishimura M.T."/>
            <person name="Romanchuk A."/>
            <person name="Chang J.H."/>
            <person name="Mukhtar M.S."/>
            <person name="Cherkis K."/>
            <person name="Roach J."/>
            <person name="Grant S.R."/>
            <person name="Jones C.D."/>
            <person name="Dangl J.L."/>
        </authorList>
    </citation>
    <scope>NUCLEOTIDE SEQUENCE [LARGE SCALE GENOMIC DNA]</scope>
    <source>
        <strain evidence="2">race 4</strain>
    </source>
</reference>
<dbReference type="HOGENOM" id="CLU_1630616_0_0_6"/>
<feature type="non-terminal residue" evidence="1">
    <location>
        <position position="1"/>
    </location>
</feature>
<comment type="caution">
    <text evidence="1">The sequence shown here is derived from an EMBL/GenBank/DDBJ whole genome shotgun (WGS) entry which is preliminary data.</text>
</comment>
<dbReference type="Proteomes" id="UP000005466">
    <property type="component" value="Unassembled WGS sequence"/>
</dbReference>
<evidence type="ECO:0000313" key="1">
    <source>
        <dbReference type="EMBL" id="EGH16045.1"/>
    </source>
</evidence>
<dbReference type="AlphaFoldDB" id="F3C9V3"/>
<organism evidence="1 2">
    <name type="scientific">Pseudomonas savastanoi pv. glycinea str. race 4</name>
    <dbReference type="NCBI Taxonomy" id="875330"/>
    <lineage>
        <taxon>Bacteria</taxon>
        <taxon>Pseudomonadati</taxon>
        <taxon>Pseudomonadota</taxon>
        <taxon>Gammaproteobacteria</taxon>
        <taxon>Pseudomonadales</taxon>
        <taxon>Pseudomonadaceae</taxon>
        <taxon>Pseudomonas</taxon>
    </lineage>
</organism>
<sequence length="162" mass="18448">NRNMSYDFNAETTGVIIGRRQGYHKGRNEGYDAGFEDANSQWIEVNNKWKAGYAQLKKENEQQAKTIKEANFALSSLAIIAMSTMHGLGNAHDKEINKVVLRYCELSKSWLDGGYIRTSPAQEPVLIQLSPHICEVMQGWCDRIIEAHRREKLHIPHHAPSE</sequence>
<proteinExistence type="predicted"/>
<protein>
    <submittedName>
        <fullName evidence="1">Uncharacterized protein</fullName>
    </submittedName>
</protein>
<gene>
    <name evidence="1" type="ORF">Pgy4_23428</name>
</gene>
<dbReference type="EMBL" id="ADWY01001129">
    <property type="protein sequence ID" value="EGH16045.1"/>
    <property type="molecule type" value="Genomic_DNA"/>
</dbReference>
<evidence type="ECO:0000313" key="2">
    <source>
        <dbReference type="Proteomes" id="UP000005466"/>
    </source>
</evidence>